<keyword evidence="3 4" id="KW-0732">Signal</keyword>
<dbReference type="PROSITE" id="PS51257">
    <property type="entry name" value="PROKAR_LIPOPROTEIN"/>
    <property type="match status" value="1"/>
</dbReference>
<accession>A0A4P6DUJ3</accession>
<evidence type="ECO:0000256" key="4">
    <source>
        <dbReference type="SAM" id="SignalP"/>
    </source>
</evidence>
<dbReference type="InterPro" id="IPR006059">
    <property type="entry name" value="SBP"/>
</dbReference>
<evidence type="ECO:0000313" key="5">
    <source>
        <dbReference type="EMBL" id="QAY33693.1"/>
    </source>
</evidence>
<feature type="signal peptide" evidence="4">
    <location>
        <begin position="1"/>
        <end position="21"/>
    </location>
</feature>
<dbReference type="RefSeq" id="WP_129238169.1">
    <property type="nucleotide sequence ID" value="NZ_CP035464.1"/>
</dbReference>
<evidence type="ECO:0000256" key="2">
    <source>
        <dbReference type="ARBA" id="ARBA00022448"/>
    </source>
</evidence>
<dbReference type="PANTHER" id="PTHR30061">
    <property type="entry name" value="MALTOSE-BINDING PERIPLASMIC PROTEIN"/>
    <property type="match status" value="1"/>
</dbReference>
<dbReference type="AlphaFoldDB" id="A0A4P6DUJ3"/>
<evidence type="ECO:0000256" key="3">
    <source>
        <dbReference type="ARBA" id="ARBA00022729"/>
    </source>
</evidence>
<dbReference type="KEGG" id="bgx:ESN35_10030"/>
<evidence type="ECO:0000313" key="6">
    <source>
        <dbReference type="Proteomes" id="UP000293589"/>
    </source>
</evidence>
<protein>
    <submittedName>
        <fullName evidence="5">Carbohydrate ABC transporter substrate-binding protein</fullName>
    </submittedName>
</protein>
<keyword evidence="2" id="KW-0813">Transport</keyword>
<name>A0A4P6DUJ3_9BIFI</name>
<organism evidence="5 6">
    <name type="scientific">Bifidobacterium pullorum subsp. gallinarum</name>
    <dbReference type="NCBI Taxonomy" id="78344"/>
    <lineage>
        <taxon>Bacteria</taxon>
        <taxon>Bacillati</taxon>
        <taxon>Actinomycetota</taxon>
        <taxon>Actinomycetes</taxon>
        <taxon>Bifidobacteriales</taxon>
        <taxon>Bifidobacteriaceae</taxon>
        <taxon>Bifidobacterium</taxon>
    </lineage>
</organism>
<dbReference type="GO" id="GO:0055052">
    <property type="term" value="C:ATP-binding cassette (ABC) transporter complex, substrate-binding subunit-containing"/>
    <property type="evidence" value="ECO:0007669"/>
    <property type="project" value="TreeGrafter"/>
</dbReference>
<dbReference type="GO" id="GO:0042956">
    <property type="term" value="P:maltodextrin transmembrane transport"/>
    <property type="evidence" value="ECO:0007669"/>
    <property type="project" value="TreeGrafter"/>
</dbReference>
<gene>
    <name evidence="5" type="ORF">ESN35_10030</name>
</gene>
<proteinExistence type="inferred from homology"/>
<dbReference type="SUPFAM" id="SSF53850">
    <property type="entry name" value="Periplasmic binding protein-like II"/>
    <property type="match status" value="1"/>
</dbReference>
<evidence type="ECO:0000256" key="1">
    <source>
        <dbReference type="ARBA" id="ARBA00008520"/>
    </source>
</evidence>
<comment type="similarity">
    <text evidence="1">Belongs to the bacterial solute-binding protein 1 family.</text>
</comment>
<reference evidence="5 6" key="1">
    <citation type="submission" date="2019-01" db="EMBL/GenBank/DDBJ databases">
        <title>Complete genome sequence of Bifidobacterium gallinarum CACC 514.</title>
        <authorList>
            <person name="Jung M."/>
        </authorList>
    </citation>
    <scope>NUCLEOTIDE SEQUENCE [LARGE SCALE GENOMIC DNA]</scope>
    <source>
        <strain evidence="5 6">CACC 514</strain>
    </source>
</reference>
<feature type="chain" id="PRO_5039540294" evidence="4">
    <location>
        <begin position="22"/>
        <end position="454"/>
    </location>
</feature>
<dbReference type="PANTHER" id="PTHR30061:SF50">
    <property type="entry name" value="MALTOSE_MALTODEXTRIN-BINDING PERIPLASMIC PROTEIN"/>
    <property type="match status" value="1"/>
</dbReference>
<dbReference type="Proteomes" id="UP000293589">
    <property type="component" value="Chromosome"/>
</dbReference>
<dbReference type="Gene3D" id="3.40.190.10">
    <property type="entry name" value="Periplasmic binding protein-like II"/>
    <property type="match status" value="1"/>
</dbReference>
<sequence>MKTKKMMAIVAAAVMAMGAMAGCGSSSAADPDKGKVYFVNNKKEIVDQLEDLADQYTEETGVQVQVLTAADGYDNTLASELAKTEAPTMWSITGYPNFIKWKDYMEPVQDSAAFKLLTDEGKANSYQADGNYYTLPYAAEWYGIIYNKKIVNDYASKDYAVIDSADDIKDWDTFKAVVEDMQAHKDDLGIEGAMATPGLESSDLYRFASHMTRIPLFYEYKDNNTTFMPEIKGTYVDNYKALFDLEMNNCPTSRTLLTSKTYEDVTAEFSLGEVAFYPNGVWAYTQVKDNEVADEDLGMLPYFMGIPGEEEYGPAGIYDASWAVNKNASEKDKQATFDFIEWLFSSDEGKKVMSQDMGFAVPSTAYGDEDQPDNPLTAAAREYETNGVPMVRSFSTLDAWGEGVQNALVEYANQTGDWDAVADAYTNGWAKEWKTFEDTNGVLPEATTLNGDEQ</sequence>
<dbReference type="GO" id="GO:0015768">
    <property type="term" value="P:maltose transport"/>
    <property type="evidence" value="ECO:0007669"/>
    <property type="project" value="TreeGrafter"/>
</dbReference>
<dbReference type="EMBL" id="CP035464">
    <property type="protein sequence ID" value="QAY33693.1"/>
    <property type="molecule type" value="Genomic_DNA"/>
</dbReference>
<dbReference type="Pfam" id="PF13416">
    <property type="entry name" value="SBP_bac_8"/>
    <property type="match status" value="1"/>
</dbReference>
<dbReference type="GO" id="GO:1901982">
    <property type="term" value="F:maltose binding"/>
    <property type="evidence" value="ECO:0007669"/>
    <property type="project" value="TreeGrafter"/>
</dbReference>